<feature type="compositionally biased region" description="Basic and acidic residues" evidence="5">
    <location>
        <begin position="191"/>
        <end position="202"/>
    </location>
</feature>
<evidence type="ECO:0000256" key="4">
    <source>
        <dbReference type="ARBA" id="ARBA00023136"/>
    </source>
</evidence>
<comment type="caution">
    <text evidence="8">The sequence shown here is derived from an EMBL/GenBank/DDBJ whole genome shotgun (WGS) entry which is preliminary data.</text>
</comment>
<keyword evidence="4 6" id="KW-0472">Membrane</keyword>
<dbReference type="GO" id="GO:0043495">
    <property type="term" value="F:protein-membrane adaptor activity"/>
    <property type="evidence" value="ECO:0007669"/>
    <property type="project" value="TreeGrafter"/>
</dbReference>
<feature type="region of interest" description="Disordered" evidence="5">
    <location>
        <begin position="141"/>
        <end position="235"/>
    </location>
</feature>
<dbReference type="PANTHER" id="PTHR12911:SF8">
    <property type="entry name" value="KLAROID PROTEIN-RELATED"/>
    <property type="match status" value="1"/>
</dbReference>
<evidence type="ECO:0000256" key="3">
    <source>
        <dbReference type="ARBA" id="ARBA00022989"/>
    </source>
</evidence>
<dbReference type="AlphaFoldDB" id="A0A815CIV3"/>
<dbReference type="InterPro" id="IPR012919">
    <property type="entry name" value="SUN_dom"/>
</dbReference>
<accession>A0A815CIV3</accession>
<organism evidence="8 9">
    <name type="scientific">Adineta ricciae</name>
    <name type="common">Rotifer</name>
    <dbReference type="NCBI Taxonomy" id="249248"/>
    <lineage>
        <taxon>Eukaryota</taxon>
        <taxon>Metazoa</taxon>
        <taxon>Spiralia</taxon>
        <taxon>Gnathifera</taxon>
        <taxon>Rotifera</taxon>
        <taxon>Eurotatoria</taxon>
        <taxon>Bdelloidea</taxon>
        <taxon>Adinetida</taxon>
        <taxon>Adinetidae</taxon>
        <taxon>Adineta</taxon>
    </lineage>
</organism>
<dbReference type="InterPro" id="IPR045119">
    <property type="entry name" value="SUN1-5"/>
</dbReference>
<dbReference type="Gene3D" id="2.60.120.260">
    <property type="entry name" value="Galactose-binding domain-like"/>
    <property type="match status" value="1"/>
</dbReference>
<protein>
    <recommendedName>
        <fullName evidence="7">SUN domain-containing protein</fullName>
    </recommendedName>
</protein>
<keyword evidence="2 6" id="KW-0812">Transmembrane</keyword>
<feature type="compositionally biased region" description="Low complexity" evidence="5">
    <location>
        <begin position="160"/>
        <end position="178"/>
    </location>
</feature>
<dbReference type="PANTHER" id="PTHR12911">
    <property type="entry name" value="SAD1/UNC-84-LIKE PROTEIN-RELATED"/>
    <property type="match status" value="1"/>
</dbReference>
<dbReference type="EMBL" id="CAJNOJ010000203">
    <property type="protein sequence ID" value="CAF1284254.1"/>
    <property type="molecule type" value="Genomic_DNA"/>
</dbReference>
<dbReference type="OrthoDB" id="342281at2759"/>
<name>A0A815CIV3_ADIRI</name>
<dbReference type="PROSITE" id="PS51469">
    <property type="entry name" value="SUN"/>
    <property type="match status" value="1"/>
</dbReference>
<evidence type="ECO:0000256" key="5">
    <source>
        <dbReference type="SAM" id="MobiDB-lite"/>
    </source>
</evidence>
<reference evidence="8" key="1">
    <citation type="submission" date="2021-02" db="EMBL/GenBank/DDBJ databases">
        <authorList>
            <person name="Nowell W R."/>
        </authorList>
    </citation>
    <scope>NUCLEOTIDE SEQUENCE</scope>
</reference>
<feature type="domain" description="SUN" evidence="7">
    <location>
        <begin position="454"/>
        <end position="617"/>
    </location>
</feature>
<feature type="transmembrane region" description="Helical" evidence="6">
    <location>
        <begin position="266"/>
        <end position="286"/>
    </location>
</feature>
<evidence type="ECO:0000256" key="1">
    <source>
        <dbReference type="ARBA" id="ARBA00004370"/>
    </source>
</evidence>
<proteinExistence type="predicted"/>
<evidence type="ECO:0000256" key="2">
    <source>
        <dbReference type="ARBA" id="ARBA00022692"/>
    </source>
</evidence>
<sequence length="627" mass="71278">MTDIIIDDDIIETNRSITSARRPMFIETEVRTDTITKRRVGSTTANRSVHDILQNTKSPTDGLPPTTYTYAHSVSYMPVTQNGSYDVPVMARRDLHGDYPAYGSRSFSSASSALSSPGRFISNVRSQLVNSYSAIRDRLTHHSNQDQAAPILNSPSSFGGSRYTRSSSQSSTNAQSGNYNLRRRGTPVHSTPRDIDSEERKITSKQRKERKSQDSQHDYEEINEDYGGKHEKEVKEQEDQDNIVVRLIKRIIRLPFDILSFVWHKFFGLPWWILLPLLLFLGFYAFPHLACKPFEHYPESKLYQGCRRFQEYADNVTRQSVHFVEDQTYNRGGRVLQTILTTTKNAKNTVLNKFDDVYYGVRKFFHRKVDNVKESVGGAVETTTDSAKQYCEAGLQKVNNLIEEFKREKEKYLGSSHALKPAQERELEALIRLLLDEYAADETGQADYALEANGGKIVDTRCTEYTEEPRQNVVKFLGIPIIHMSKQPNILIKSGRMPGQCFPFKGDHGSVVIKLAVPVKPKEFVLEHLTKSISIVGHINSAPNNFTVYALKDKNDKEGIVLGRYFYDAENGPSLQRFKPQLVNVPVVEFLEVRITSNWGNPNYTCLYRFRVHGDLQSIQPSAPPAA</sequence>
<comment type="subcellular location">
    <subcellularLocation>
        <location evidence="1">Membrane</location>
    </subcellularLocation>
</comment>
<gene>
    <name evidence="8" type="ORF">EDS130_LOCUS29730</name>
</gene>
<evidence type="ECO:0000259" key="7">
    <source>
        <dbReference type="PROSITE" id="PS51469"/>
    </source>
</evidence>
<dbReference type="Proteomes" id="UP000663852">
    <property type="component" value="Unassembled WGS sequence"/>
</dbReference>
<evidence type="ECO:0000313" key="9">
    <source>
        <dbReference type="Proteomes" id="UP000663852"/>
    </source>
</evidence>
<evidence type="ECO:0000256" key="6">
    <source>
        <dbReference type="SAM" id="Phobius"/>
    </source>
</evidence>
<evidence type="ECO:0000313" key="8">
    <source>
        <dbReference type="EMBL" id="CAF1284254.1"/>
    </source>
</evidence>
<feature type="compositionally biased region" description="Basic and acidic residues" evidence="5">
    <location>
        <begin position="211"/>
        <end position="235"/>
    </location>
</feature>
<keyword evidence="3 6" id="KW-1133">Transmembrane helix</keyword>
<dbReference type="GO" id="GO:0034993">
    <property type="term" value="C:meiotic nuclear membrane microtubule tethering complex"/>
    <property type="evidence" value="ECO:0007669"/>
    <property type="project" value="TreeGrafter"/>
</dbReference>
<dbReference type="Pfam" id="PF07738">
    <property type="entry name" value="Sad1_UNC"/>
    <property type="match status" value="1"/>
</dbReference>